<sequence>MGWLYMQSLSGHSGPRQYLDAQFTYERPDHRSTVVKSALVGMRVYYAAVEHIRTDSGQREVFAAVCLVRYNPRDREGYIFGYKDMDEGMGPCEADCPESILDLLTPTDRLYAVKWRARCRENAAARQALAAKPTPRPGQTIVFEEPVAFADGRSFDRLEVVKNRRSHRTVLFRDPERGGLYRIPNVKRREYRLVDAPRA</sequence>
<evidence type="ECO:0000313" key="3">
    <source>
        <dbReference type="Proteomes" id="UP000773614"/>
    </source>
</evidence>
<gene>
    <name evidence="2" type="ORF">E4O86_09230</name>
</gene>
<accession>A0A964T5M2</accession>
<evidence type="ECO:0000313" key="2">
    <source>
        <dbReference type="EMBL" id="MYZ47892.1"/>
    </source>
</evidence>
<dbReference type="Pfam" id="PF21992">
    <property type="entry name" value="DUF6927"/>
    <property type="match status" value="1"/>
</dbReference>
<dbReference type="InterPro" id="IPR053845">
    <property type="entry name" value="DUF6927"/>
</dbReference>
<protein>
    <recommendedName>
        <fullName evidence="1">DUF6927 domain-containing protein</fullName>
    </recommendedName>
</protein>
<dbReference type="RefSeq" id="WP_161140239.1">
    <property type="nucleotide sequence ID" value="NZ_SPKJ01000023.1"/>
</dbReference>
<dbReference type="EMBL" id="SPKJ01000023">
    <property type="protein sequence ID" value="MYZ47892.1"/>
    <property type="molecule type" value="Genomic_DNA"/>
</dbReference>
<dbReference type="Proteomes" id="UP000773614">
    <property type="component" value="Unassembled WGS sequence"/>
</dbReference>
<dbReference type="AlphaFoldDB" id="A0A964T5M2"/>
<organism evidence="2 3">
    <name type="scientific">Propylenella binzhouense</name>
    <dbReference type="NCBI Taxonomy" id="2555902"/>
    <lineage>
        <taxon>Bacteria</taxon>
        <taxon>Pseudomonadati</taxon>
        <taxon>Pseudomonadota</taxon>
        <taxon>Alphaproteobacteria</taxon>
        <taxon>Hyphomicrobiales</taxon>
        <taxon>Propylenellaceae</taxon>
        <taxon>Propylenella</taxon>
    </lineage>
</organism>
<dbReference type="OrthoDB" id="6874909at2"/>
<comment type="caution">
    <text evidence="2">The sequence shown here is derived from an EMBL/GenBank/DDBJ whole genome shotgun (WGS) entry which is preliminary data.</text>
</comment>
<reference evidence="2" key="1">
    <citation type="submission" date="2019-03" db="EMBL/GenBank/DDBJ databases">
        <title>Afifella sp. nov., isolated from activated sludge.</title>
        <authorList>
            <person name="Li Q."/>
            <person name="Liu Y."/>
        </authorList>
    </citation>
    <scope>NUCLEOTIDE SEQUENCE</scope>
    <source>
        <strain evidence="2">L72</strain>
    </source>
</reference>
<keyword evidence="3" id="KW-1185">Reference proteome</keyword>
<name>A0A964T5M2_9HYPH</name>
<feature type="domain" description="DUF6927" evidence="1">
    <location>
        <begin position="106"/>
        <end position="185"/>
    </location>
</feature>
<proteinExistence type="predicted"/>
<evidence type="ECO:0000259" key="1">
    <source>
        <dbReference type="Pfam" id="PF21992"/>
    </source>
</evidence>